<gene>
    <name evidence="1" type="ORF">BJ138DRAFT_1115194</name>
</gene>
<evidence type="ECO:0000313" key="1">
    <source>
        <dbReference type="EMBL" id="KAH7909201.1"/>
    </source>
</evidence>
<name>A0ACB8A6W4_9AGAM</name>
<accession>A0ACB8A6W4</accession>
<comment type="caution">
    <text evidence="1">The sequence shown here is derived from an EMBL/GenBank/DDBJ whole genome shotgun (WGS) entry which is preliminary data.</text>
</comment>
<dbReference type="Proteomes" id="UP000790377">
    <property type="component" value="Unassembled WGS sequence"/>
</dbReference>
<keyword evidence="2" id="KW-1185">Reference proteome</keyword>
<proteinExistence type="predicted"/>
<organism evidence="1 2">
    <name type="scientific">Hygrophoropsis aurantiaca</name>
    <dbReference type="NCBI Taxonomy" id="72124"/>
    <lineage>
        <taxon>Eukaryota</taxon>
        <taxon>Fungi</taxon>
        <taxon>Dikarya</taxon>
        <taxon>Basidiomycota</taxon>
        <taxon>Agaricomycotina</taxon>
        <taxon>Agaricomycetes</taxon>
        <taxon>Agaricomycetidae</taxon>
        <taxon>Boletales</taxon>
        <taxon>Coniophorineae</taxon>
        <taxon>Hygrophoropsidaceae</taxon>
        <taxon>Hygrophoropsis</taxon>
    </lineage>
</organism>
<protein>
    <submittedName>
        <fullName evidence="1">Uncharacterized protein</fullName>
    </submittedName>
</protein>
<sequence>MAARREMMAEKDRSSVDRSMSRSSVDGGRSGSSSYGDETKSEFSDEDGYLRDALGREFSADQDDAKSTSELGGVGKGERDGGSDLDEIVLVKSTGVGSSDRKLEVKTLDGTSVPGLTMGARQAETSGEQRAGTSGVQRAGTSGVQRAGTSGVQRAGASGVHWTEALGEQRAGAWGVQRVGTSGATRAEALGVQRAGALGVHRTGPSGIHRAGASGVQQARESGVRIRERTRDIQHRGIEHPHDDDENADGKAVLEKRRRFLQHMIEAAFEMRRIEARLKVLRARARASQAGHRRKTTRSGTVNEGKRQRDTENARDGKKKRKIM</sequence>
<dbReference type="EMBL" id="MU267773">
    <property type="protein sequence ID" value="KAH7909201.1"/>
    <property type="molecule type" value="Genomic_DNA"/>
</dbReference>
<reference evidence="1" key="1">
    <citation type="journal article" date="2021" name="New Phytol.">
        <title>Evolutionary innovations through gain and loss of genes in the ectomycorrhizal Boletales.</title>
        <authorList>
            <person name="Wu G."/>
            <person name="Miyauchi S."/>
            <person name="Morin E."/>
            <person name="Kuo A."/>
            <person name="Drula E."/>
            <person name="Varga T."/>
            <person name="Kohler A."/>
            <person name="Feng B."/>
            <person name="Cao Y."/>
            <person name="Lipzen A."/>
            <person name="Daum C."/>
            <person name="Hundley H."/>
            <person name="Pangilinan J."/>
            <person name="Johnson J."/>
            <person name="Barry K."/>
            <person name="LaButti K."/>
            <person name="Ng V."/>
            <person name="Ahrendt S."/>
            <person name="Min B."/>
            <person name="Choi I.G."/>
            <person name="Park H."/>
            <person name="Plett J.M."/>
            <person name="Magnuson J."/>
            <person name="Spatafora J.W."/>
            <person name="Nagy L.G."/>
            <person name="Henrissat B."/>
            <person name="Grigoriev I.V."/>
            <person name="Yang Z.L."/>
            <person name="Xu J."/>
            <person name="Martin F.M."/>
        </authorList>
    </citation>
    <scope>NUCLEOTIDE SEQUENCE</scope>
    <source>
        <strain evidence="1">ATCC 28755</strain>
    </source>
</reference>
<evidence type="ECO:0000313" key="2">
    <source>
        <dbReference type="Proteomes" id="UP000790377"/>
    </source>
</evidence>